<dbReference type="VEuPathDB" id="FungiDB:VP01_10568g1"/>
<dbReference type="AlphaFoldDB" id="A0A0L6VU15"/>
<dbReference type="Proteomes" id="UP000037035">
    <property type="component" value="Unassembled WGS sequence"/>
</dbReference>
<proteinExistence type="predicted"/>
<evidence type="ECO:0000313" key="1">
    <source>
        <dbReference type="EMBL" id="KNZ64198.1"/>
    </source>
</evidence>
<keyword evidence="2" id="KW-1185">Reference proteome</keyword>
<protein>
    <submittedName>
        <fullName evidence="1">Uncharacterized protein</fullName>
    </submittedName>
</protein>
<name>A0A0L6VU15_9BASI</name>
<comment type="caution">
    <text evidence="1">The sequence shown here is derived from an EMBL/GenBank/DDBJ whole genome shotgun (WGS) entry which is preliminary data.</text>
</comment>
<sequence>MKSNVNSFRSAFRRVVEVSSKFDKKSLEAVAVVLALNRLPPSYGVFRQLQFANFKDDNIEFDSFLKELETEIQCQGEA</sequence>
<reference evidence="1 2" key="1">
    <citation type="submission" date="2015-08" db="EMBL/GenBank/DDBJ databases">
        <title>Next Generation Sequencing and Analysis of the Genome of Puccinia sorghi L Schw, the Causal Agent of Maize Common Rust.</title>
        <authorList>
            <person name="Rochi L."/>
            <person name="Burguener G."/>
            <person name="Darino M."/>
            <person name="Turjanski A."/>
            <person name="Kreff E."/>
            <person name="Dieguez M.J."/>
            <person name="Sacco F."/>
        </authorList>
    </citation>
    <scope>NUCLEOTIDE SEQUENCE [LARGE SCALE GENOMIC DNA]</scope>
    <source>
        <strain evidence="1 2">RO10H11247</strain>
    </source>
</reference>
<organism evidence="1 2">
    <name type="scientific">Puccinia sorghi</name>
    <dbReference type="NCBI Taxonomy" id="27349"/>
    <lineage>
        <taxon>Eukaryota</taxon>
        <taxon>Fungi</taxon>
        <taxon>Dikarya</taxon>
        <taxon>Basidiomycota</taxon>
        <taxon>Pucciniomycotina</taxon>
        <taxon>Pucciniomycetes</taxon>
        <taxon>Pucciniales</taxon>
        <taxon>Pucciniaceae</taxon>
        <taxon>Puccinia</taxon>
    </lineage>
</organism>
<dbReference type="OrthoDB" id="10433832at2759"/>
<evidence type="ECO:0000313" key="2">
    <source>
        <dbReference type="Proteomes" id="UP000037035"/>
    </source>
</evidence>
<accession>A0A0L6VU15</accession>
<gene>
    <name evidence="1" type="ORF">VP01_10568g1</name>
</gene>
<feature type="non-terminal residue" evidence="1">
    <location>
        <position position="78"/>
    </location>
</feature>
<dbReference type="EMBL" id="LAVV01000630">
    <property type="protein sequence ID" value="KNZ64198.1"/>
    <property type="molecule type" value="Genomic_DNA"/>
</dbReference>